<accession>A0ABZ2QTT5</accession>
<reference evidence="1 2" key="1">
    <citation type="submission" date="2024-03" db="EMBL/GenBank/DDBJ databases">
        <title>The complete genome of Streptomyces sirii sp.nov.</title>
        <authorList>
            <person name="Zakalyukina Y.V."/>
            <person name="Belik A.R."/>
            <person name="Biryukov M.V."/>
            <person name="Baturina O.A."/>
            <person name="Kabilov M.R."/>
        </authorList>
    </citation>
    <scope>NUCLEOTIDE SEQUENCE [LARGE SCALE GENOMIC DNA]</scope>
    <source>
        <strain evidence="1 2">BP-8</strain>
    </source>
</reference>
<dbReference type="Proteomes" id="UP001626628">
    <property type="component" value="Chromosome"/>
</dbReference>
<organism evidence="1 2">
    <name type="scientific">Streptomyces sirii</name>
    <dbReference type="NCBI Taxonomy" id="3127701"/>
    <lineage>
        <taxon>Bacteria</taxon>
        <taxon>Bacillati</taxon>
        <taxon>Actinomycetota</taxon>
        <taxon>Actinomycetes</taxon>
        <taxon>Kitasatosporales</taxon>
        <taxon>Streptomycetaceae</taxon>
        <taxon>Streptomyces</taxon>
    </lineage>
</organism>
<proteinExistence type="predicted"/>
<evidence type="ECO:0000313" key="2">
    <source>
        <dbReference type="Proteomes" id="UP001626628"/>
    </source>
</evidence>
<gene>
    <name evidence="1" type="ORF">WAB15_13785</name>
</gene>
<keyword evidence="2" id="KW-1185">Reference proteome</keyword>
<sequence>MTDATADLLAILKQQREDADTQRTRAEKAYALAVLDETAALIRALCPEAVYVNFAYYGDTRTLSLYGVLGEQPSPLGTCPWLWEESDQEHPLAEHGKKIALDLQKALAPYNSPAWARTRPNTVGFNDWLLELPPPDRAARIAELVREHHPDASAVVVDGRLAGGRIIEVIEGVAEEGSDNRTTRRRWNDRCDDLITALVAQMFALPDVADRHLMPVGISYAHPYGSSLSDHVRRMPLPLTA</sequence>
<dbReference type="RefSeq" id="WP_407286407.1">
    <property type="nucleotide sequence ID" value="NZ_CP147982.1"/>
</dbReference>
<protein>
    <submittedName>
        <fullName evidence="1">Uncharacterized protein</fullName>
    </submittedName>
</protein>
<dbReference type="EMBL" id="CP147982">
    <property type="protein sequence ID" value="WXK76982.1"/>
    <property type="molecule type" value="Genomic_DNA"/>
</dbReference>
<name>A0ABZ2QTT5_9ACTN</name>
<evidence type="ECO:0000313" key="1">
    <source>
        <dbReference type="EMBL" id="WXK76982.1"/>
    </source>
</evidence>